<dbReference type="SMART" id="SM00826">
    <property type="entry name" value="PKS_DH"/>
    <property type="match status" value="1"/>
</dbReference>
<dbReference type="InterPro" id="IPR029045">
    <property type="entry name" value="ClpP/crotonase-like_dom_sf"/>
</dbReference>
<keyword evidence="4" id="KW-0963">Cytoplasm</keyword>
<feature type="region of interest" description="C-terminal hotdog fold" evidence="11">
    <location>
        <begin position="710"/>
        <end position="852"/>
    </location>
</feature>
<evidence type="ECO:0000313" key="17">
    <source>
        <dbReference type="EMBL" id="SEH40685.1"/>
    </source>
</evidence>
<dbReference type="Pfam" id="PF21089">
    <property type="entry name" value="PKS_DH_N"/>
    <property type="match status" value="1"/>
</dbReference>
<dbReference type="Gene3D" id="1.10.1200.10">
    <property type="entry name" value="ACP-like"/>
    <property type="match status" value="6"/>
</dbReference>
<feature type="region of interest" description="N-terminal hotdog fold" evidence="11">
    <location>
        <begin position="584"/>
        <end position="701"/>
    </location>
</feature>
<dbReference type="Gene3D" id="1.10.1240.100">
    <property type="match status" value="4"/>
</dbReference>
<evidence type="ECO:0000256" key="9">
    <source>
        <dbReference type="ARBA" id="ARBA00049556"/>
    </source>
</evidence>
<keyword evidence="18" id="KW-1185">Reference proteome</keyword>
<dbReference type="InterPro" id="IPR036736">
    <property type="entry name" value="ACP-like_sf"/>
</dbReference>
<keyword evidence="8" id="KW-0511">Multifunctional enzyme</keyword>
<comment type="subcellular location">
    <subcellularLocation>
        <location evidence="1">Cytoplasm</location>
    </subcellularLocation>
</comment>
<dbReference type="InterPro" id="IPR014031">
    <property type="entry name" value="Ketoacyl_synth_C"/>
</dbReference>
<dbReference type="InterPro" id="IPR036291">
    <property type="entry name" value="NAD(P)-bd_dom_sf"/>
</dbReference>
<dbReference type="Pfam" id="PF14765">
    <property type="entry name" value="PS-DH"/>
    <property type="match status" value="1"/>
</dbReference>
<keyword evidence="6 17" id="KW-0808">Transferase</keyword>
<dbReference type="Gene3D" id="6.20.390.20">
    <property type="match status" value="1"/>
</dbReference>
<dbReference type="Pfam" id="PF08659">
    <property type="entry name" value="KR"/>
    <property type="match status" value="2"/>
</dbReference>
<dbReference type="Proteomes" id="UP000182983">
    <property type="component" value="Unassembled WGS sequence"/>
</dbReference>
<dbReference type="InterPro" id="IPR006162">
    <property type="entry name" value="Ppantetheine_attach_site"/>
</dbReference>
<accession>A0A1H6I261</accession>
<feature type="region of interest" description="Disordered" evidence="13">
    <location>
        <begin position="1262"/>
        <end position="1281"/>
    </location>
</feature>
<dbReference type="Gene3D" id="3.30.70.3290">
    <property type="match status" value="1"/>
</dbReference>
<dbReference type="InterPro" id="IPR014030">
    <property type="entry name" value="Ketoacyl_synth_N"/>
</dbReference>
<dbReference type="InterPro" id="IPR029063">
    <property type="entry name" value="SAM-dependent_MTases_sf"/>
</dbReference>
<keyword evidence="7" id="KW-0677">Repeat</keyword>
<dbReference type="RefSeq" id="WP_074768409.1">
    <property type="nucleotide sequence ID" value="NZ_FNWO01000008.1"/>
</dbReference>
<evidence type="ECO:0000256" key="12">
    <source>
        <dbReference type="RuleBase" id="RU003707"/>
    </source>
</evidence>
<evidence type="ECO:0000256" key="6">
    <source>
        <dbReference type="ARBA" id="ARBA00022679"/>
    </source>
</evidence>
<dbReference type="SMART" id="SM00822">
    <property type="entry name" value="PKS_KR"/>
    <property type="match status" value="2"/>
</dbReference>
<evidence type="ECO:0000256" key="1">
    <source>
        <dbReference type="ARBA" id="ARBA00004496"/>
    </source>
</evidence>
<dbReference type="InterPro" id="IPR020807">
    <property type="entry name" value="PKS_DH"/>
</dbReference>
<dbReference type="SUPFAM" id="SSF51735">
    <property type="entry name" value="NAD(P)-binding Rossmann-fold domains"/>
    <property type="match status" value="2"/>
</dbReference>
<dbReference type="EMBL" id="FNWO01000008">
    <property type="protein sequence ID" value="SEH40685.1"/>
    <property type="molecule type" value="Genomic_DNA"/>
</dbReference>
<dbReference type="Gene3D" id="3.10.129.110">
    <property type="entry name" value="Polyketide synthase dehydratase"/>
    <property type="match status" value="3"/>
</dbReference>
<evidence type="ECO:0000259" key="15">
    <source>
        <dbReference type="PROSITE" id="PS52004"/>
    </source>
</evidence>
<feature type="compositionally biased region" description="Low complexity" evidence="13">
    <location>
        <begin position="1379"/>
        <end position="1394"/>
    </location>
</feature>
<feature type="domain" description="Ketosynthase family 3 (KS3)" evidence="15">
    <location>
        <begin position="2382"/>
        <end position="2788"/>
    </location>
</feature>
<dbReference type="PROSITE" id="PS52004">
    <property type="entry name" value="KS3_2"/>
    <property type="match status" value="6"/>
</dbReference>
<dbReference type="Pfam" id="PF16197">
    <property type="entry name" value="KAsynt_C_assoc"/>
    <property type="match status" value="2"/>
</dbReference>
<dbReference type="Pfam" id="PF00378">
    <property type="entry name" value="ECH_1"/>
    <property type="match status" value="1"/>
</dbReference>
<reference evidence="18" key="1">
    <citation type="submission" date="2016-10" db="EMBL/GenBank/DDBJ databases">
        <authorList>
            <person name="Varghese N."/>
            <person name="Submissions S."/>
        </authorList>
    </citation>
    <scope>NUCLEOTIDE SEQUENCE [LARGE SCALE GENOMIC DNA]</scope>
    <source>
        <strain evidence="18">DSM 13234</strain>
    </source>
</reference>
<feature type="region of interest" description="Disordered" evidence="13">
    <location>
        <begin position="1366"/>
        <end position="1405"/>
    </location>
</feature>
<dbReference type="GO" id="GO:0005737">
    <property type="term" value="C:cytoplasm"/>
    <property type="evidence" value="ECO:0007669"/>
    <property type="project" value="UniProtKB-SubCell"/>
</dbReference>
<comment type="pathway">
    <text evidence="2">Antibiotic biosynthesis.</text>
</comment>
<dbReference type="SUPFAM" id="SSF53901">
    <property type="entry name" value="Thiolase-like"/>
    <property type="match status" value="6"/>
</dbReference>
<dbReference type="Gene3D" id="3.40.50.150">
    <property type="entry name" value="Vaccinia Virus protein VP39"/>
    <property type="match status" value="1"/>
</dbReference>
<evidence type="ECO:0000259" key="14">
    <source>
        <dbReference type="PROSITE" id="PS50075"/>
    </source>
</evidence>
<organism evidence="17 18">
    <name type="scientific">Magnetospirillum fulvum</name>
    <name type="common">Rhodospirillum fulvum</name>
    <dbReference type="NCBI Taxonomy" id="1082"/>
    <lineage>
        <taxon>Bacteria</taxon>
        <taxon>Pseudomonadati</taxon>
        <taxon>Pseudomonadota</taxon>
        <taxon>Alphaproteobacteria</taxon>
        <taxon>Rhodospirillales</taxon>
        <taxon>Rhodospirillaceae</taxon>
        <taxon>Magnetospirillum</taxon>
    </lineage>
</organism>
<dbReference type="Pfam" id="PF22621">
    <property type="entry name" value="CurL-like_PKS_C"/>
    <property type="match status" value="2"/>
</dbReference>
<dbReference type="PROSITE" id="PS00606">
    <property type="entry name" value="KS3_1"/>
    <property type="match status" value="3"/>
</dbReference>
<dbReference type="CDD" id="cd00833">
    <property type="entry name" value="PKS"/>
    <property type="match status" value="6"/>
</dbReference>
<dbReference type="InterPro" id="IPR018201">
    <property type="entry name" value="Ketoacyl_synth_AS"/>
</dbReference>
<dbReference type="Pfam" id="PF00109">
    <property type="entry name" value="ketoacyl-synt"/>
    <property type="match status" value="6"/>
</dbReference>
<gene>
    <name evidence="17" type="ORF">SAMN04244559_02154</name>
</gene>
<dbReference type="PROSITE" id="PS00166">
    <property type="entry name" value="ENOYL_COA_HYDRATASE"/>
    <property type="match status" value="1"/>
</dbReference>
<feature type="domain" description="Ketosynthase family 3 (KS3)" evidence="15">
    <location>
        <begin position="3338"/>
        <end position="3764"/>
    </location>
</feature>
<dbReference type="InterPro" id="IPR020841">
    <property type="entry name" value="PKS_Beta-ketoAc_synthase_dom"/>
</dbReference>
<dbReference type="Pfam" id="PF00550">
    <property type="entry name" value="PP-binding"/>
    <property type="match status" value="6"/>
</dbReference>
<dbReference type="CDD" id="cd08953">
    <property type="entry name" value="KR_2_SDR_x"/>
    <property type="match status" value="2"/>
</dbReference>
<dbReference type="SMART" id="SM00825">
    <property type="entry name" value="PKS_KS"/>
    <property type="match status" value="6"/>
</dbReference>
<dbReference type="GO" id="GO:0031177">
    <property type="term" value="F:phosphopantetheine binding"/>
    <property type="evidence" value="ECO:0007669"/>
    <property type="project" value="InterPro"/>
</dbReference>
<sequence>MKKTPAPPPSPAPIAIIGLGLRLPGADSLDGFWTHLAAGRSLIGEVPRRRWDKDEWRGNPTRENKTNAIWGGFVEDADCFDAEFFAISPREAAWMDPQQRFALEMAWHAIEDAGYPAHALAGSRTGVFVGVCHWDYAELLEKHLAQVDAYTPTGIAFSIIANRVSHVFDLHGPSVTNDTACAASATALHDAVRALRSGECTMALAGGVNLIWSPNHFVAFAKAGMLSKTGRARAFEADADGYVRGEGGAMLLLKPLDRALADGDPIHAVIRNVGLNHGGRTNSLTVTNPTAQADLIVEVHQGAGIDPASVSYIEAHGPGTPLGDPIEIAGLKQAFARLHAQSGSPIRERSCGIGSVKTNIGHLEGAAGIAGLVKVIAALRHGQIPANVGFETLNPLIDLSGTPFRIQAEATPWPSDPASPRRATVSSFGFGGSNAHLVVEEAPAPPPDEAATGPLVLPLSAKDESRLAAQIEALRAFVAARPPGLRLDRLAYTLQTGREAFEARWVLVASDWDEVQRALAAPVPPPPPAPDSPAARWLAGDTIDWAALWPTPPRRLHGPLTQFHRLRHWMDEAIAAKDDSGVPHPLLHRNLSGFGGVHFRTRLKGPDYVWADHHVGGVQVLPGMVALEMARAAAILSQAVAAPLVLEDVVWARPVRAGDGPTELDVRLTAGADGVAFAIAETGSDGPAHCQGVVRRLEGTPGQIDPTPPGDEVTVDQCYARLRASGIEHGPTFQALAKVHGGNGSVLAVLRLPRRLHPTLSALPLHPVLLDAAIQAWVALGGESMDGSAVPFACRRVEVYGPCEPVMTARLRLIASAPGLRRLDIELADKSGAVRVVLRDLALRLMTNAIGAEPDPAGADRPLLASGEWLAAPLPLAPPRRETLVVLAGIEATLDGAVCRLPPAGDDLAATAALWFAILHDRLVETLRASPLRQVLVLAADSLSPALVQPLAALLKTARAEQPRLDAALVLVADPARAAAIVALERGRTDGWPEIRYGAEGERLVWRPVEIAPPPVTPPPLLRGDATYWITGGLGGLGQIFARWLVERGAGRVVLSGRAPVAADDPRLTALGDRVVYRQCDVTDQAAVAALVASLGALRGIIHAAGLLDDGYILTRDAAREAAVLAPKLAGTVAIDRATARVPLDFLLLCSSVASVFGNPGQGGYGAANAFLDGFAQHRAAQVASGERQGHTVAIAWPLWQDGGMTVDAASLAALHRRFGTDPMPRAAGLAALDFALSAKAPAGLTVLYGEPLRLRRTLAEFGDSAEPPPDERTPSGDTPSLAQVQEFVGDILADVLRLDGGQIRPNRKLDEYGLDSIAIVEATNRLEEALGPLSKTLFFEYVDLAGIAAYLAAEHGAALARALGPAPSPAPAPPPAQPARAAPDPDILRAAAPSPDPDPAAPGRGSHDIAIVGLSLHVAKASDQDAFWHMLANGLHGFEPYPADRWDHAALLHPERDVLGKTVVKTGCFLDDIAAFDPRYFRISQYEAELMSPEVRLFLQSSVEAFEDAGYSRETLQSRYGGNVAVIMGSMTNEYDLFGFQNMLMRGSLASGSYTGTVPNMVSYYYGFTGPSYFLDTMCSTASTCVHEAVHMLRAGRCPIALAGSVSLLVHPQKLIATSQEHFTSKTAEVIRGYGLGADGTILGEGVGALVLKRLEDAERDGDHIYGVIRGTAVNNAGIRNGFTVPNPHQQAAAIEQALDDAALSPATITYVEGHGSGTALGDPIEVRALTQVWRKQTDAVQTCPIGTVKSNIAHLLAASGLAGIAKVLMQFKHGQLAPSLHAETLNPNIAFDQTPFRVQRALAPWPRLTDETGVPIPRRAGITSIGAGGMNSHIVIEEYIAPPAAPPPPGPSLLVVSAMSEPTLLALVRRLLAHLDAHPEQALADLAYTLQVGRNQLPCRLALLATDRADAIARLQAVLAAPGAGPGRWYTRSILDSDPVAAADPADPSAAAAAWISGAPTDWEALHQGQRRLRLSLPSYPFERIRCWYQQQPDAPSVVRPLGSAQKLHPFVGRNRSDLAGLSYVTPLYLSELLDYVFKRGPVAAILPTAAIEVVAAVARIAGITGPLTIRDLTVATEPDWTRARELTATTDGNNVALAIDGIAWVGARLEAGPSPLSAPPAATAGEPVACYDLLRDRGLDFAPYLEGIEQAHRLADGSLLCRLRRNPPQQDHGKQGLELSAPALGAAFQALTLLDAKGIAAIERVTLTGSGAVAQVLARQDGPGRFALWFLTEDGSIVAAAEGMCDSATAATAPDRAARPTAAPEHIPGLAEELRALVAEMLKFPPEQVGLREAFYELGFDSISLARLATLISTTYAITLSPAVFFEAGTLEALAAHLASRHGVTAALPPRPTAPPPAQPARIQPAPTRTGPALDPNGNDKIAIVGMAGRFPGAEGIDALFDRLLAGDDLTGPSRDGKWRGGFLADIDRFDAALFRVSPVEAERMDPQQRLMLETAWRALEDAGYRPDELPADCGVFVGASALDYASLLRQSGIAADGYGSTGNSLAMIANRVSHAFNLHGPSETIDTACSSSLVALLRAAEALRRGTCRAALVGGVNLALAAEGFDGPAQAGMLSPDGRCKAFGATADGYGRGEGIVVVLTKRLAEAEADGDRILGVLIGGAENHGGRAGALTAPSVAAQAALIQTAMAGIDPRSVSYIEAHGTGTQLGDPVEINGLRRAYEALLGGEIVGQPFIALGTVKSNIGHLEAAAGLAGLVKVLAAMGRGMLPASLHCSPPNPYLDLGGSPFRLQERAEPWPAGPNPRRAGISSFGFGGANAHVVVEAYRPATPPRRHPLPPHRFADTRFWLPGTRSETVIVVPDWRPAALRPGQPRPGRRLAVGAGLAIAAGRGAESATLPAEYAAAARDLLLLLQRTGGEVLVQLAVPDGPLSGLAALLESAALERPGLAVQTIAVEPGLSPDALSRLLADEAQDGSRSSRVRYRGGQRLVRDWREWTETETAPWPSRGIVLITGGMGGLGRLLALSIARDVPGAVLILCGSRPENAVRAAFLDELRGLGAVAVYRQTDIADAEAVASLIGGIVEVHGRLDIVLHCAGTLRDGLVGGKSADDLAAVLAPKVTGTEALLRACAGRDLSALVLFSSLAGAVGTIGQADYAAANGYLAALAESRGLPLVAIDWPLWAEGGMRADAATQDALFERMGQRPLSTDQGLAALGRILAARVPHAAVLAGDGARIRAFFTTQPAPATGRPDPSDRPDDADLTRAVTARLRALFAQAGGFAADAIHADTPLDQYGIDSLMITRLNAALDDGAGPLPKTLFFQHRTLAALAQALVRDHGETCRRWTGSTPPAAKAAPVSLSCPAIASPAAAAAAVSEPIAIIGLAGRYPGADDLDGFWANLAGGLDAVGEIAPERWSLDGFFEPDRDEAVANGLSYAKWGAFLDGFADFDPLFFRLSPREAAAMDPQERLFLMCGWAAVEDAGYSPHRLAAANPVGVFVGVTKTGFGRHPPFVSDEGALIQPSTSFASIANRLSHALDLTGPSLPVDTMCSASATALHLACAHLRAGSVSMALVGGVNLYLHPSSFVDLSAARMLSPSGRCKAFGAGADGFVPGEGVGCVVLKPLGRAVDDGDHIHAVIRGSAINHGGHSNGYTVPDPAAQRDVIRAALAESGLGADAVSYVEAHGTGTDLGDPIELAGLTQAFAPDGVGRGACALGSVKSNIGHLEAAAGLAGLTKVILALRHRALPPTLHAETVNPNLDLDSSPFRLVRQFTPWSPTGPRIAGISSFGAGGANAHLIVAEAPPQPAAPPVAGPQAILLSARTAAALRRQAEQLCARLAPAGRPTLAAGLADAVRAELARLLAVSPADIDGAEPFDSLGLGPTQRLALRGWLEARLGRTLDPAIFAHLDSLDRLLAELGDEAETAPAVPALADIAWTLQIGREAMEHRLGVAVDSVAALTAALSDWLAGKSGTVQSGVAGQHRDILGALGDDAALSDIVARWWERGELDRLLSLWVKGVAVGWEQLPRPARPAIVSLPTYPFERQRFWLPVGDRLTAAIATPDGEPALRANSDRLEGAIARVLAAILPGLPPPVPALARWRAAIDDLLAATKGAAPSGDPWAAWQDLRQSGGPAAQMDLAEATLRALPDILAGRVDATAVMFPEGRLGLVEATYKDDPVAIRFSRTLAEAAASFVRTAKRPTLRILEIGAGTGGTSERLFEALAPVSDRVAEYCYTDLSRAFLIHAERRYKADWPCLTTALFDVEQPLERQAVAPHGYDLVVAANVLHATADIARTLGHVRDALAPGGLLLLNETSRATLFTHVTFGLLEGWWRATDPERRIPGTPALTAQSWRTQIEAIGLEWVAGSTEAERALGQQIVAARAPMSRPDTIATASPATANPAADQSVRARLLAVLGEVLNLAPTAIDLGKSFADYGLDSILGAELVHKLRRAFGPAALDHTALFDHSTVQRLEAFLAPRVAAAATPTVSAAPAAVKSVSTGPEREPIAIVGYSGRFAGSPDAEALWRHLVAGTDLVEPVRRFDLAPLYRDAPPGSYGRHGSFIEGIEDFDPVFFGISGLEATYMDPQQRLFLEEAWKTLDHAGHAGADIHGRRVGVFVGCAAGDYDALFEGSVPGQAFWGNTSSLIPARIAYFLDLKGPALAVDTACSSSLVAVHLACQSLWNGESEMALAGGVFIQSTPRFFRSANQANMLSPSGRCAAFGRGADGIVPGEAVGAVLLRPLSAALADGDTIHGVILASGINQDGTTNGITAPSAASQERLLRTTYAEFGIDPASIGLIEAHGTGTKLGDPIEHAALARMFGSGRPGTVALGSVKSNIGHATTAAGIAGLLKVLLCLRHATIPPTLHFDGGNPDIRFEDGPFAVNAAPLRWTERRRAGISSFGFSGTNAHVVVEAPPPPAPLAVRPGPHPVVLSARTPDLLRDLAARLADRIEADPDLALADIAFTLIAGRRPLRHRLGLVAADRDDLIGLLRRWLNGDAASGIACSDISDSAAAPLAPAGSPQALVQAFLRGERLPAPAAGHRVPLPTTRFVATRCWVRPAPPPPAEPPSPSGPSLPLRLADPARLAGPFVTAAAARVALSPLGSAPAAPGLVRHGSDRDGVRTLSLTGDGTGLESALAQARADETVRVVLLEAEGEIARPELLLDCPLPVVVTNSKGPAPTALADSADFAAAPDEAAVLARRIAAAPRQALIELKRAMRRADVPEAAALWPRDEAPSPGPAQAIALTSSCVALSLYPDGVVVLEMIEREHKNVFTDALMDGLSEAFAKIARLDPAKVVVLTGFNGYFACGGTREGLDSLQRGETRFTDRTIYTLPLDCPLPVIAAMQGHAIGAGWSLGMFCDLTFFAAEAVYHSNYLWYGFTPGAGATLIFPHRLGDRLGREVLFSAHDYRGRDLAARRPDLKVLPGAEIGPAALALAHGLARLPAERLRALKAAAAQPIRDRLDATFARELAMHETTFIGNSRVQERIAQMFPAPTAPVTAAPAAARNRDALRAIVIDTLAEDLMIAAGEIAEGANFLELGLDSILALTWVRRLGGLLGTELPATIVYAHPTVGTLIDHLAGLATLSPAAPILAPVPAPVPPAAPSGRDLRAELIASLAEELMIAPSEIGGGASFVELGLDSILALTWVRRLNTRFGIDLPATAVYAHPTLDALAAHIATQKPAPAAPAPVAPAATPVVPAAVGIVRRDRSERSAADAVAIIGASGRFPGGRDLAAFWDNLRAGRDCITEVPLSRWDIERFYHPDPLHPGTTYCKWMGAIDEIECFDSGFFTITPREAELMDPQQRLFLEQAWHAFEDAGLDPASLGGSRCGVFVGAGASGYADLIDEHNAYSLLGRSSSILAARIAHLLDLRGPALSLDTACSSSLVAIAEACNSLLVGDSDLALAGGVSVMIGPEMFIDTAKVGMLSKDGRCYSFDHRANGFVPGEGVGVLLLKRLEEAERDHDPIHAVIRGWGINQDGRTNGIAAPNPQAQTRLISDVHRRFGIDPASIGLVECHGTGTPLGDPIEIEGLTDAFAEIADRPGTVALGSVKSNVGHLLGAAGVAGAIKAMLALERGEIPPTIQFEQLNEHIRLSGTPLRINTALCPWQGDAPRRAGVSSFGFSGTNAHLVLESAPSRPSTPPRLPGPLVFVLSARSRERLIAYATEMHRFVAARPDLDLAALALTLQVGRKALPARLAFVFTDRASLLAPLAAVAAGQVPAGSHWTLVQSDTNPPPSGTSPETLAAAWAGGAKVDWQRPIQGRRLHLPGYPFARDRHWVETAPPAPVGETAAPLPVLAALTLPDLARAAAESETGRKVRELRHVVWGRPQDGERRLEVAIDRDALGLLFRIVAQGAEATPCAVGEVSEAPSAPPPLLPVEARSGGDDVTAAFHRFAPDTRAVRAVWRHGADWLARIELDSPASGFDPAALTLALRLAGFARGEATLSPLAVERIALFAALPATILVRVRHPADAALSITLFDPHGQPCLSLDGLRLLSATDLPDITLEENTTS</sequence>
<feature type="domain" description="Ketosynthase family 3 (KS3)" evidence="15">
    <location>
        <begin position="4468"/>
        <end position="4879"/>
    </location>
</feature>
<name>A0A1H6I261_MAGFU</name>
<dbReference type="Gene3D" id="3.40.47.10">
    <property type="match status" value="6"/>
</dbReference>
<dbReference type="FunFam" id="3.40.47.10:FF:000019">
    <property type="entry name" value="Polyketide synthase type I"/>
    <property type="match status" value="3"/>
</dbReference>
<dbReference type="PANTHER" id="PTHR43775:SF37">
    <property type="entry name" value="SI:DKEY-61P9.11"/>
    <property type="match status" value="1"/>
</dbReference>
<dbReference type="InterPro" id="IPR009081">
    <property type="entry name" value="PP-bd_ACP"/>
</dbReference>
<dbReference type="CDD" id="cd02440">
    <property type="entry name" value="AdoMet_MTases"/>
    <property type="match status" value="1"/>
</dbReference>
<evidence type="ECO:0000256" key="5">
    <source>
        <dbReference type="ARBA" id="ARBA00022553"/>
    </source>
</evidence>
<feature type="domain" description="Carrier" evidence="14">
    <location>
        <begin position="4369"/>
        <end position="4444"/>
    </location>
</feature>
<dbReference type="InterPro" id="IPR049552">
    <property type="entry name" value="PKS_DH_N"/>
</dbReference>
<dbReference type="GO" id="GO:0003857">
    <property type="term" value="F:(3S)-3-hydroxyacyl-CoA dehydrogenase (NAD+) activity"/>
    <property type="evidence" value="ECO:0007669"/>
    <property type="project" value="UniProtKB-EC"/>
</dbReference>
<dbReference type="PROSITE" id="PS52019">
    <property type="entry name" value="PKS_MFAS_DH"/>
    <property type="match status" value="1"/>
</dbReference>
<feature type="compositionally biased region" description="Low complexity" evidence="13">
    <location>
        <begin position="2363"/>
        <end position="2372"/>
    </location>
</feature>
<dbReference type="NCBIfam" id="NF005496">
    <property type="entry name" value="PRK07110.1"/>
    <property type="match status" value="1"/>
</dbReference>
<feature type="compositionally biased region" description="Pro residues" evidence="13">
    <location>
        <begin position="1367"/>
        <end position="1378"/>
    </location>
</feature>
<dbReference type="SUPFAM" id="SSF53335">
    <property type="entry name" value="S-adenosyl-L-methionine-dependent methyltransferases"/>
    <property type="match status" value="1"/>
</dbReference>
<evidence type="ECO:0000313" key="18">
    <source>
        <dbReference type="Proteomes" id="UP000182983"/>
    </source>
</evidence>
<dbReference type="CDD" id="cd06558">
    <property type="entry name" value="crotonase-like"/>
    <property type="match status" value="1"/>
</dbReference>
<dbReference type="InterPro" id="IPR013217">
    <property type="entry name" value="Methyltransf_12"/>
</dbReference>
<comment type="catalytic activity">
    <reaction evidence="9">
        <text>a (3S)-3-hydroxyacyl-CoA + NAD(+) = a 3-oxoacyl-CoA + NADH + H(+)</text>
        <dbReference type="Rhea" id="RHEA:22432"/>
        <dbReference type="ChEBI" id="CHEBI:15378"/>
        <dbReference type="ChEBI" id="CHEBI:57318"/>
        <dbReference type="ChEBI" id="CHEBI:57540"/>
        <dbReference type="ChEBI" id="CHEBI:57945"/>
        <dbReference type="ChEBI" id="CHEBI:90726"/>
        <dbReference type="EC" id="1.1.1.35"/>
    </reaction>
</comment>
<dbReference type="Pfam" id="PF08242">
    <property type="entry name" value="Methyltransf_12"/>
    <property type="match status" value="1"/>
</dbReference>
<evidence type="ECO:0000256" key="3">
    <source>
        <dbReference type="ARBA" id="ARBA00022450"/>
    </source>
</evidence>
<dbReference type="InterPro" id="IPR018376">
    <property type="entry name" value="Enoyl-CoA_hyd/isom_CS"/>
</dbReference>
<dbReference type="SUPFAM" id="SSF52096">
    <property type="entry name" value="ClpP/crotonase"/>
    <property type="match status" value="1"/>
</dbReference>
<dbReference type="SMART" id="SM00823">
    <property type="entry name" value="PKS_PP"/>
    <property type="match status" value="7"/>
</dbReference>
<evidence type="ECO:0000256" key="13">
    <source>
        <dbReference type="SAM" id="MobiDB-lite"/>
    </source>
</evidence>
<evidence type="ECO:0000256" key="4">
    <source>
        <dbReference type="ARBA" id="ARBA00022490"/>
    </source>
</evidence>
<dbReference type="Gene3D" id="3.40.50.720">
    <property type="entry name" value="NAD(P)-binding Rossmann-like Domain"/>
    <property type="match status" value="2"/>
</dbReference>
<evidence type="ECO:0000259" key="16">
    <source>
        <dbReference type="PROSITE" id="PS52019"/>
    </source>
</evidence>
<evidence type="ECO:0000256" key="10">
    <source>
        <dbReference type="ARBA" id="ARBA00054155"/>
    </source>
</evidence>
<evidence type="ECO:0000256" key="11">
    <source>
        <dbReference type="PROSITE-ProRule" id="PRU01363"/>
    </source>
</evidence>
<keyword evidence="5" id="KW-0597">Phosphoprotein</keyword>
<dbReference type="SMART" id="SM01294">
    <property type="entry name" value="PKS_PP_betabranch"/>
    <property type="match status" value="4"/>
</dbReference>
<protein>
    <submittedName>
        <fullName evidence="17">Acyl transferase domain-containing protein</fullName>
    </submittedName>
</protein>
<comment type="function">
    <text evidence="10">Involved in production of the polyketide antibiotic thailandamide.</text>
</comment>
<feature type="region of interest" description="Disordered" evidence="13">
    <location>
        <begin position="2352"/>
        <end position="2380"/>
    </location>
</feature>
<evidence type="ECO:0000256" key="8">
    <source>
        <dbReference type="ARBA" id="ARBA00023268"/>
    </source>
</evidence>
<keyword evidence="3" id="KW-0596">Phosphopantetheine</keyword>
<evidence type="ECO:0000256" key="7">
    <source>
        <dbReference type="ARBA" id="ARBA00022737"/>
    </source>
</evidence>
<dbReference type="OrthoDB" id="9770470at2"/>
<dbReference type="Pfam" id="PF02801">
    <property type="entry name" value="Ketoacyl-synt_C"/>
    <property type="match status" value="6"/>
</dbReference>
<dbReference type="InterPro" id="IPR042104">
    <property type="entry name" value="PKS_dehydratase_sf"/>
</dbReference>
<feature type="domain" description="Carrier" evidence="14">
    <location>
        <begin position="1283"/>
        <end position="1356"/>
    </location>
</feature>
<dbReference type="PANTHER" id="PTHR43775">
    <property type="entry name" value="FATTY ACID SYNTHASE"/>
    <property type="match status" value="1"/>
</dbReference>
<dbReference type="InterPro" id="IPR001753">
    <property type="entry name" value="Enoyl-CoA_hydra/iso"/>
</dbReference>
<dbReference type="InterPro" id="IPR054514">
    <property type="entry name" value="RhiE-like_linker"/>
</dbReference>
<dbReference type="InterPro" id="IPR020806">
    <property type="entry name" value="PKS_PP-bd"/>
</dbReference>
<dbReference type="InterPro" id="IPR050091">
    <property type="entry name" value="PKS_NRPS_Biosynth_Enz"/>
</dbReference>
<feature type="domain" description="Ketosynthase family 3 (KS3)" evidence="15">
    <location>
        <begin position="5683"/>
        <end position="6102"/>
    </location>
</feature>
<dbReference type="GO" id="GO:0004315">
    <property type="term" value="F:3-oxoacyl-[acyl-carrier-protein] synthase activity"/>
    <property type="evidence" value="ECO:0007669"/>
    <property type="project" value="InterPro"/>
</dbReference>
<feature type="compositionally biased region" description="Pro residues" evidence="13">
    <location>
        <begin position="2352"/>
        <end position="2362"/>
    </location>
</feature>
<evidence type="ECO:0000256" key="2">
    <source>
        <dbReference type="ARBA" id="ARBA00004792"/>
    </source>
</evidence>
<feature type="domain" description="Carrier" evidence="14">
    <location>
        <begin position="5470"/>
        <end position="5551"/>
    </location>
</feature>
<dbReference type="InterPro" id="IPR049551">
    <property type="entry name" value="PKS_DH_C"/>
</dbReference>
<dbReference type="Gene3D" id="3.90.226.10">
    <property type="entry name" value="2-enoyl-CoA Hydratase, Chain A, domain 1"/>
    <property type="match status" value="1"/>
</dbReference>
<feature type="domain" description="Carrier" evidence="14">
    <location>
        <begin position="2268"/>
        <end position="2345"/>
    </location>
</feature>
<dbReference type="GO" id="GO:0004312">
    <property type="term" value="F:fatty acid synthase activity"/>
    <property type="evidence" value="ECO:0007669"/>
    <property type="project" value="TreeGrafter"/>
</dbReference>
<feature type="active site" description="Proton acceptor; for dehydratase activity" evidence="11">
    <location>
        <position position="613"/>
    </location>
</feature>
<dbReference type="InterPro" id="IPR032821">
    <property type="entry name" value="PKS_assoc"/>
</dbReference>
<feature type="domain" description="Ketosynthase family 3 (KS3)" evidence="15">
    <location>
        <begin position="11"/>
        <end position="441"/>
    </location>
</feature>
<dbReference type="InterPro" id="IPR013968">
    <property type="entry name" value="PKS_KR"/>
</dbReference>
<feature type="active site" description="Proton donor; for dehydratase activity" evidence="11">
    <location>
        <position position="771"/>
    </location>
</feature>
<feature type="domain" description="Carrier" evidence="14">
    <location>
        <begin position="5572"/>
        <end position="5649"/>
    </location>
</feature>
<proteinExistence type="inferred from homology"/>
<dbReference type="GO" id="GO:0006633">
    <property type="term" value="P:fatty acid biosynthetic process"/>
    <property type="evidence" value="ECO:0007669"/>
    <property type="project" value="InterPro"/>
</dbReference>
<feature type="domain" description="Ketosynthase family 3 (KS3)" evidence="15">
    <location>
        <begin position="1407"/>
        <end position="1840"/>
    </location>
</feature>
<feature type="domain" description="PKS/mFAS DH" evidence="16">
    <location>
        <begin position="584"/>
        <end position="852"/>
    </location>
</feature>
<feature type="domain" description="Carrier" evidence="14">
    <location>
        <begin position="3224"/>
        <end position="3300"/>
    </location>
</feature>
<dbReference type="InterPro" id="IPR049900">
    <property type="entry name" value="PKS_mFAS_DH"/>
</dbReference>
<dbReference type="InterPro" id="IPR057326">
    <property type="entry name" value="KR_dom"/>
</dbReference>
<comment type="similarity">
    <text evidence="12">Belongs to the enoyl-CoA hydratase/isomerase family.</text>
</comment>
<dbReference type="PROSITE" id="PS50075">
    <property type="entry name" value="CARRIER"/>
    <property type="match status" value="6"/>
</dbReference>
<dbReference type="PROSITE" id="PS00012">
    <property type="entry name" value="PHOSPHOPANTETHEINE"/>
    <property type="match status" value="5"/>
</dbReference>
<dbReference type="InterPro" id="IPR016039">
    <property type="entry name" value="Thiolase-like"/>
</dbReference>
<dbReference type="Pfam" id="PF22336">
    <property type="entry name" value="RhiE-like_linker"/>
    <property type="match status" value="3"/>
</dbReference>
<dbReference type="SUPFAM" id="SSF47336">
    <property type="entry name" value="ACP-like"/>
    <property type="match status" value="7"/>
</dbReference>